<keyword evidence="5" id="KW-1185">Reference proteome</keyword>
<evidence type="ECO:0000256" key="1">
    <source>
        <dbReference type="SAM" id="Phobius"/>
    </source>
</evidence>
<sequence>MSFLFYLLFLVANPHACSTWSTVQSHNPNSQENDSLKAAEYSEIAMGYRKKRQFDSAYYFYEKAKNIYQTVSDQKLYFNQKIRMGEMLERMQLFDSAIGFFNHLEVEVDESGFFNYITSYTINQNLGMINGRARNFFESINAFKKNIPLSKNHAPNDDENALINLGRTYNNLGISYSDINSYELSNKYYDSALMNLREHYDEPTELEHVIYNNKARNYKMLGYFDEALAYFRQSESMMDQLAEGALDEVDRGLFYLSYGSFYLYKNQNSEDLAKASQFVDSSYSYFRKVNPDFYFLTYSDYNAGEIFLLEKQYESAKEKALDARRRLLKYFGPDNSELGYVSELLGRIAHERREFDLAANHYQESLTLYKRIKSESFEEFSSVYINQAKNYAAQERFSESLIATQEALKLLIPDFDPADEFTNPEEDQLFNWESMYQALETRADILMQKFSVEKETAALTSAIACYNLLINHIRLSRSDLFSLKSKSNLSARRSKLYEDAVDAAIQAYKITDDRKFLKQAFTFADNRKSNNLNERLTLQQQKIEQNIPHSWKLEETELLAKINLKEKEIHDAKSSEGQERLSALENDLFYLKQAYDQHFAQLKDQFPYYIHNRQNKSVELNQLSSQLGENEALMAYFETDSSLYLFLLTDQLDCVEIPQEEGFQDRLSQLLNSLKNNQYDKALAQSVSDIILKPAFAKLKDQGIESLLIIPDGYLNYLPFELLPPPQGATTNPKIPFLINDFTIRYHYAARLVNFFQGIGKQKEPATQFYGFAPSFSRKSNPLLATRSAENIKISSELQDLPQARAEVLYGANLLNGQSFMEDEATEENFKEVIRNAGIIHLASHAIINDEDPMYSKIVFATATGDEEDGLLYTYELYNMDMNAQLACLSACNTGFGNLQGGEGVVSLARGFMYAGVPNVMMSLWSVPDNSTAEIMKVFYEEIDLGKGKADALRTAKLKYLRRADANTSNPYYWGAITMVGDNEPIKRSISDSSENLWLWAIGTLMLVAMVGVFMGRYKK</sequence>
<accession>A0ABT8L3L2</accession>
<dbReference type="SUPFAM" id="SSF48452">
    <property type="entry name" value="TPR-like"/>
    <property type="match status" value="3"/>
</dbReference>
<feature type="transmembrane region" description="Helical" evidence="1">
    <location>
        <begin position="997"/>
        <end position="1016"/>
    </location>
</feature>
<keyword evidence="1" id="KW-0472">Membrane</keyword>
<evidence type="ECO:0000313" key="5">
    <source>
        <dbReference type="Proteomes" id="UP001172083"/>
    </source>
</evidence>
<proteinExistence type="predicted"/>
<dbReference type="Gene3D" id="1.25.40.10">
    <property type="entry name" value="Tetratricopeptide repeat domain"/>
    <property type="match status" value="3"/>
</dbReference>
<dbReference type="InterPro" id="IPR019734">
    <property type="entry name" value="TPR_rpt"/>
</dbReference>
<evidence type="ECO:0000259" key="3">
    <source>
        <dbReference type="Pfam" id="PF12770"/>
    </source>
</evidence>
<keyword evidence="1" id="KW-0812">Transmembrane</keyword>
<reference evidence="4" key="1">
    <citation type="submission" date="2023-06" db="EMBL/GenBank/DDBJ databases">
        <title>Genomic of Agaribacillus aureum.</title>
        <authorList>
            <person name="Wang G."/>
        </authorList>
    </citation>
    <scope>NUCLEOTIDE SEQUENCE</scope>
    <source>
        <strain evidence="4">BMA12</strain>
    </source>
</reference>
<keyword evidence="2" id="KW-0732">Signal</keyword>
<dbReference type="InterPro" id="IPR024983">
    <property type="entry name" value="CHAT_dom"/>
</dbReference>
<comment type="caution">
    <text evidence="4">The sequence shown here is derived from an EMBL/GenBank/DDBJ whole genome shotgun (WGS) entry which is preliminary data.</text>
</comment>
<protein>
    <submittedName>
        <fullName evidence="4">CHAT domain-containing protein</fullName>
    </submittedName>
</protein>
<evidence type="ECO:0000313" key="4">
    <source>
        <dbReference type="EMBL" id="MDN5210828.1"/>
    </source>
</evidence>
<keyword evidence="1" id="KW-1133">Transmembrane helix</keyword>
<dbReference type="Pfam" id="PF12770">
    <property type="entry name" value="CHAT"/>
    <property type="match status" value="1"/>
</dbReference>
<feature type="domain" description="CHAT" evidence="3">
    <location>
        <begin position="682"/>
        <end position="982"/>
    </location>
</feature>
<dbReference type="PANTHER" id="PTHR10098">
    <property type="entry name" value="RAPSYN-RELATED"/>
    <property type="match status" value="1"/>
</dbReference>
<feature type="chain" id="PRO_5045094479" evidence="2">
    <location>
        <begin position="17"/>
        <end position="1020"/>
    </location>
</feature>
<gene>
    <name evidence="4" type="ORF">QQ020_02175</name>
</gene>
<dbReference type="RefSeq" id="WP_346756168.1">
    <property type="nucleotide sequence ID" value="NZ_JAUJEB010000001.1"/>
</dbReference>
<dbReference type="PANTHER" id="PTHR10098:SF108">
    <property type="entry name" value="TETRATRICOPEPTIDE REPEAT PROTEIN 28"/>
    <property type="match status" value="1"/>
</dbReference>
<dbReference type="InterPro" id="IPR011990">
    <property type="entry name" value="TPR-like_helical_dom_sf"/>
</dbReference>
<dbReference type="SMART" id="SM00028">
    <property type="entry name" value="TPR"/>
    <property type="match status" value="6"/>
</dbReference>
<evidence type="ECO:0000256" key="2">
    <source>
        <dbReference type="SAM" id="SignalP"/>
    </source>
</evidence>
<dbReference type="EMBL" id="JAUJEB010000001">
    <property type="protein sequence ID" value="MDN5210828.1"/>
    <property type="molecule type" value="Genomic_DNA"/>
</dbReference>
<feature type="signal peptide" evidence="2">
    <location>
        <begin position="1"/>
        <end position="16"/>
    </location>
</feature>
<organism evidence="4 5">
    <name type="scientific">Agaribacillus aureus</name>
    <dbReference type="NCBI Taxonomy" id="3051825"/>
    <lineage>
        <taxon>Bacteria</taxon>
        <taxon>Pseudomonadati</taxon>
        <taxon>Bacteroidota</taxon>
        <taxon>Cytophagia</taxon>
        <taxon>Cytophagales</taxon>
        <taxon>Splendidivirgaceae</taxon>
        <taxon>Agaribacillus</taxon>
    </lineage>
</organism>
<dbReference type="Proteomes" id="UP001172083">
    <property type="component" value="Unassembled WGS sequence"/>
</dbReference>
<name>A0ABT8L3L2_9BACT</name>